<sequence length="242" mass="24312">MPRSTRALAAPSLLIAATLLTSACQTKTQTPTPPTPATGSATPASGSATPTSTPAAAAPTGPVTRARLLAALPPAPTGSSPWKGKGGPAGLLTPAQYLTVEFGAKDGAKLLPAEKQTGLTFAAQRGWRQKGGTLVSVIVADYRDRVGAKTSYLELEAGLEQSDAGDSDFTLPGAADSSGVGDPALDRDGNTESDLIVLAGSELLHVLVRAPGTVDRATTEAVALQAYTNLCALSDCTAGSTS</sequence>
<feature type="chain" id="PRO_5046084124" description="DUF3558 domain-containing protein" evidence="2">
    <location>
        <begin position="24"/>
        <end position="242"/>
    </location>
</feature>
<evidence type="ECO:0000256" key="2">
    <source>
        <dbReference type="SAM" id="SignalP"/>
    </source>
</evidence>
<evidence type="ECO:0000256" key="1">
    <source>
        <dbReference type="SAM" id="MobiDB-lite"/>
    </source>
</evidence>
<feature type="region of interest" description="Disordered" evidence="1">
    <location>
        <begin position="25"/>
        <end position="59"/>
    </location>
</feature>
<organism evidence="3 4">
    <name type="scientific">Streptacidiphilus cavernicola</name>
    <dbReference type="NCBI Taxonomy" id="3342716"/>
    <lineage>
        <taxon>Bacteria</taxon>
        <taxon>Bacillati</taxon>
        <taxon>Actinomycetota</taxon>
        <taxon>Actinomycetes</taxon>
        <taxon>Kitasatosporales</taxon>
        <taxon>Streptomycetaceae</taxon>
        <taxon>Streptacidiphilus</taxon>
    </lineage>
</organism>
<reference evidence="3 4" key="1">
    <citation type="submission" date="2024-09" db="EMBL/GenBank/DDBJ databases">
        <authorList>
            <person name="Lee S.D."/>
        </authorList>
    </citation>
    <scope>NUCLEOTIDE SEQUENCE [LARGE SCALE GENOMIC DNA]</scope>
    <source>
        <strain evidence="3 4">N8-3</strain>
    </source>
</reference>
<gene>
    <name evidence="3" type="ORF">ACEZDE_07900</name>
</gene>
<evidence type="ECO:0000313" key="4">
    <source>
        <dbReference type="Proteomes" id="UP001592531"/>
    </source>
</evidence>
<keyword evidence="4" id="KW-1185">Reference proteome</keyword>
<proteinExistence type="predicted"/>
<feature type="signal peptide" evidence="2">
    <location>
        <begin position="1"/>
        <end position="23"/>
    </location>
</feature>
<accession>A0ABV6VS27</accession>
<comment type="caution">
    <text evidence="3">The sequence shown here is derived from an EMBL/GenBank/DDBJ whole genome shotgun (WGS) entry which is preliminary data.</text>
</comment>
<feature type="compositionally biased region" description="Low complexity" evidence="1">
    <location>
        <begin position="37"/>
        <end position="59"/>
    </location>
</feature>
<evidence type="ECO:0000313" key="3">
    <source>
        <dbReference type="EMBL" id="MFC1416562.1"/>
    </source>
</evidence>
<evidence type="ECO:0008006" key="5">
    <source>
        <dbReference type="Google" id="ProtNLM"/>
    </source>
</evidence>
<feature type="region of interest" description="Disordered" evidence="1">
    <location>
        <begin position="163"/>
        <end position="186"/>
    </location>
</feature>
<dbReference type="EMBL" id="JBHFAB010000004">
    <property type="protein sequence ID" value="MFC1416562.1"/>
    <property type="molecule type" value="Genomic_DNA"/>
</dbReference>
<keyword evidence="2" id="KW-0732">Signal</keyword>
<dbReference type="PROSITE" id="PS51257">
    <property type="entry name" value="PROKAR_LIPOPROTEIN"/>
    <property type="match status" value="1"/>
</dbReference>
<dbReference type="RefSeq" id="WP_380533879.1">
    <property type="nucleotide sequence ID" value="NZ_JBHFAB010000004.1"/>
</dbReference>
<protein>
    <recommendedName>
        <fullName evidence="5">DUF3558 domain-containing protein</fullName>
    </recommendedName>
</protein>
<dbReference type="Proteomes" id="UP001592531">
    <property type="component" value="Unassembled WGS sequence"/>
</dbReference>
<name>A0ABV6VS27_9ACTN</name>